<proteinExistence type="predicted"/>
<evidence type="ECO:0000313" key="2">
    <source>
        <dbReference type="Proteomes" id="UP000064967"/>
    </source>
</evidence>
<organism evidence="1 2">
    <name type="scientific">Labilithrix luteola</name>
    <dbReference type="NCBI Taxonomy" id="1391654"/>
    <lineage>
        <taxon>Bacteria</taxon>
        <taxon>Pseudomonadati</taxon>
        <taxon>Myxococcota</taxon>
        <taxon>Polyangia</taxon>
        <taxon>Polyangiales</taxon>
        <taxon>Labilitrichaceae</taxon>
        <taxon>Labilithrix</taxon>
    </lineage>
</organism>
<reference evidence="1 2" key="1">
    <citation type="submission" date="2015-08" db="EMBL/GenBank/DDBJ databases">
        <authorList>
            <person name="Babu N.S."/>
            <person name="Beckwith C.J."/>
            <person name="Beseler K.G."/>
            <person name="Brison A."/>
            <person name="Carone J.V."/>
            <person name="Caskin T.P."/>
            <person name="Diamond M."/>
            <person name="Durham M.E."/>
            <person name="Foxe J.M."/>
            <person name="Go M."/>
            <person name="Henderson B.A."/>
            <person name="Jones I.B."/>
            <person name="McGettigan J.A."/>
            <person name="Micheletti S.J."/>
            <person name="Nasrallah M.E."/>
            <person name="Ortiz D."/>
            <person name="Piller C.R."/>
            <person name="Privatt S.R."/>
            <person name="Schneider S.L."/>
            <person name="Sharp S."/>
            <person name="Smith T.C."/>
            <person name="Stanton J.D."/>
            <person name="Ullery H.E."/>
            <person name="Wilson R.J."/>
            <person name="Serrano M.G."/>
            <person name="Buck G."/>
            <person name="Lee V."/>
            <person name="Wang Y."/>
            <person name="Carvalho R."/>
            <person name="Voegtly L."/>
            <person name="Shi R."/>
            <person name="Duckworth R."/>
            <person name="Johnson A."/>
            <person name="Loviza R."/>
            <person name="Walstead R."/>
            <person name="Shah Z."/>
            <person name="Kiflezghi M."/>
            <person name="Wade K."/>
            <person name="Ball S.L."/>
            <person name="Bradley K.W."/>
            <person name="Asai D.J."/>
            <person name="Bowman C.A."/>
            <person name="Russell D.A."/>
            <person name="Pope W.H."/>
            <person name="Jacobs-Sera D."/>
            <person name="Hendrix R.W."/>
            <person name="Hatfull G.F."/>
        </authorList>
    </citation>
    <scope>NUCLEOTIDE SEQUENCE [LARGE SCALE GENOMIC DNA]</scope>
    <source>
        <strain evidence="1 2">DSM 27648</strain>
    </source>
</reference>
<accession>A0A0K1PJD1</accession>
<dbReference type="Proteomes" id="UP000064967">
    <property type="component" value="Chromosome"/>
</dbReference>
<evidence type="ECO:0000313" key="1">
    <source>
        <dbReference type="EMBL" id="AKU93630.1"/>
    </source>
</evidence>
<dbReference type="STRING" id="1391654.AKJ09_00294"/>
<dbReference type="EMBL" id="CP012333">
    <property type="protein sequence ID" value="AKU93630.1"/>
    <property type="molecule type" value="Genomic_DNA"/>
</dbReference>
<gene>
    <name evidence="1" type="ORF">AKJ09_00294</name>
</gene>
<keyword evidence="2" id="KW-1185">Reference proteome</keyword>
<sequence length="260" mass="26914">MAPMNLRSEAAWLVVGAFLMGPVACGKDSSAAPVDSGIADASAGDGGASAPVRTIETRNPFGHTSETENLFADGDFEFTGPSEQPPWHVLGLEGELDLRYDTGARCASGIRCARLAAGSELLGWLATPKSGSIAVSVVAKPASGVCSDVSMRLFDTNDTSRSFDILLASPIPDERGFCHFVGETPNFAGGAPVLFVAIDPSAKGDVLVDDAVALAKGTSSGNARAPDPISSAMANRLARAAAYLRARRFSHLPARVHGSR</sequence>
<protein>
    <submittedName>
        <fullName evidence="1">Uncharacterized protein</fullName>
    </submittedName>
</protein>
<dbReference type="AlphaFoldDB" id="A0A0K1PJD1"/>
<name>A0A0K1PJD1_9BACT</name>
<dbReference type="KEGG" id="llu:AKJ09_00294"/>